<name>A0AAN4PLS4_ASPLE</name>
<evidence type="ECO:0000313" key="4">
    <source>
        <dbReference type="Proteomes" id="UP000051487"/>
    </source>
</evidence>
<sequence>MESVNNPKSFLFLPPEIRLLIYRYLLIPEYDCSQVSDRYVLDPEYLNELDWGEQGVVFFDLFQKRKVRRRCELQISTLVAVNVPRSVLPLLLCNSIVHREAARVFFEEKTFRFSVRKGEADWDMLYGWLEAIGRRNICHLRHLEIMNSPRILFILLEDTRPDWFEVISPSIERVFRKLSWSGSPLTVTMLLPKLQDELVPRLLYPEVDLREYHPLPLFNAFCPRKITLHEWENEPAGTRYSPKEFCMVPDLIEGYRKKYGKNTLTVQWKGYQYADEWDKTKDLLLRSGWDILSPAQDVIRYKNVIFNSGWGDQKSIYMGPPSEENNKAWDDIHVAPAMVKISASDAAKLVNKTVPIPDDLGYSSGYYLIGLDVFHQLHCLDMLRKVLWGVDMHNPNDEEAMHHLDHCIEMIRQSLMCSADITVDVWAWNDEKQMVTVRADNMHTCRDFEAIRQWALERPAGEFDRTVHLVDS</sequence>
<dbReference type="GO" id="GO:0043386">
    <property type="term" value="P:mycotoxin biosynthetic process"/>
    <property type="evidence" value="ECO:0007669"/>
    <property type="project" value="InterPro"/>
</dbReference>
<dbReference type="Pfam" id="PF11807">
    <property type="entry name" value="UstYa"/>
    <property type="match status" value="1"/>
</dbReference>
<dbReference type="InterPro" id="IPR021765">
    <property type="entry name" value="UstYa-like"/>
</dbReference>
<reference evidence="3 4" key="1">
    <citation type="submission" date="2015-11" db="EMBL/GenBank/DDBJ databases">
        <title>Aspergillus lentulus strain IFM 54703T.</title>
        <authorList>
            <person name="Kusuya Y."/>
            <person name="Sakai K."/>
            <person name="Kamei K."/>
            <person name="Takahashi H."/>
            <person name="Yaguchi T."/>
        </authorList>
    </citation>
    <scope>NUCLEOTIDE SEQUENCE [LARGE SCALE GENOMIC DNA]</scope>
    <source>
        <strain evidence="3 4">IFM 54703</strain>
    </source>
</reference>
<dbReference type="AlphaFoldDB" id="A0AAN4PLS4"/>
<proteinExistence type="inferred from homology"/>
<dbReference type="PANTHER" id="PTHR33365">
    <property type="entry name" value="YALI0B05434P"/>
    <property type="match status" value="1"/>
</dbReference>
<evidence type="ECO:0000256" key="1">
    <source>
        <dbReference type="ARBA" id="ARBA00004685"/>
    </source>
</evidence>
<organism evidence="3 4">
    <name type="scientific">Aspergillus lentulus</name>
    <dbReference type="NCBI Taxonomy" id="293939"/>
    <lineage>
        <taxon>Eukaryota</taxon>
        <taxon>Fungi</taxon>
        <taxon>Dikarya</taxon>
        <taxon>Ascomycota</taxon>
        <taxon>Pezizomycotina</taxon>
        <taxon>Eurotiomycetes</taxon>
        <taxon>Eurotiomycetidae</taxon>
        <taxon>Eurotiales</taxon>
        <taxon>Aspergillaceae</taxon>
        <taxon>Aspergillus</taxon>
        <taxon>Aspergillus subgen. Fumigati</taxon>
    </lineage>
</organism>
<dbReference type="Proteomes" id="UP000051487">
    <property type="component" value="Unassembled WGS sequence"/>
</dbReference>
<dbReference type="PANTHER" id="PTHR33365:SF4">
    <property type="entry name" value="CYCLOCHLOROTINE BIOSYNTHESIS PROTEIN O"/>
    <property type="match status" value="1"/>
</dbReference>
<evidence type="ECO:0000313" key="3">
    <source>
        <dbReference type="EMBL" id="GAQ08493.1"/>
    </source>
</evidence>
<comment type="pathway">
    <text evidence="1">Mycotoxin biosynthesis.</text>
</comment>
<dbReference type="EMBL" id="BCLY01000009">
    <property type="protein sequence ID" value="GAQ08493.1"/>
    <property type="molecule type" value="Genomic_DNA"/>
</dbReference>
<evidence type="ECO:0000256" key="2">
    <source>
        <dbReference type="ARBA" id="ARBA00035112"/>
    </source>
</evidence>
<gene>
    <name evidence="3" type="ORF">ALT_5814</name>
</gene>
<accession>A0AAN4PLS4</accession>
<comment type="similarity">
    <text evidence="2">Belongs to the ustYa family.</text>
</comment>
<protein>
    <submittedName>
        <fullName evidence="3">Uncharacterized protein</fullName>
    </submittedName>
</protein>
<comment type="caution">
    <text evidence="3">The sequence shown here is derived from an EMBL/GenBank/DDBJ whole genome shotgun (WGS) entry which is preliminary data.</text>
</comment>